<dbReference type="InterPro" id="IPR050678">
    <property type="entry name" value="DNA_Partitioning_ATPase"/>
</dbReference>
<evidence type="ECO:0000313" key="2">
    <source>
        <dbReference type="EMBL" id="SFN74096.1"/>
    </source>
</evidence>
<feature type="domain" description="AAA" evidence="1">
    <location>
        <begin position="1"/>
        <end position="168"/>
    </location>
</feature>
<evidence type="ECO:0000313" key="3">
    <source>
        <dbReference type="Proteomes" id="UP000242869"/>
    </source>
</evidence>
<dbReference type="InterPro" id="IPR025669">
    <property type="entry name" value="AAA_dom"/>
</dbReference>
<dbReference type="RefSeq" id="WP_091196020.1">
    <property type="nucleotide sequence ID" value="NZ_FOVE01000016.1"/>
</dbReference>
<reference evidence="3" key="1">
    <citation type="submission" date="2016-10" db="EMBL/GenBank/DDBJ databases">
        <authorList>
            <person name="Varghese N."/>
            <person name="Submissions S."/>
        </authorList>
    </citation>
    <scope>NUCLEOTIDE SEQUENCE [LARGE SCALE GENOMIC DNA]</scope>
    <source>
        <strain evidence="3">DSM 6150</strain>
    </source>
</reference>
<name>A0A1I5BHH3_9NEIS</name>
<dbReference type="Proteomes" id="UP000242869">
    <property type="component" value="Unassembled WGS sequence"/>
</dbReference>
<dbReference type="STRING" id="83765.SAMN05660284_02163"/>
<dbReference type="EMBL" id="FOVE01000016">
    <property type="protein sequence ID" value="SFN74096.1"/>
    <property type="molecule type" value="Genomic_DNA"/>
</dbReference>
<dbReference type="OrthoDB" id="5288747at2"/>
<proteinExistence type="predicted"/>
<sequence length="257" mass="27896">MTVIAVFNQKGGVGKTTIAANLAAAIAKNGVEPLVIDLDPQAHLTALWQQRPKSPASISSFYKGQSSLLDLAVSLNDGIRFIPAHLELARVDVIPSRQQANLRRLKQAIEAEMLEQSGIPIIIDCSPALGILSFSALFAADLVLIPVAAEYLALNGAQILSRTLAGLEKLSGPKERRYLINRYIPGRGTVENVTEELENHFPGQVLKARIREHESLVEAIGWGADIFSFDPNAAASDDFSYLLDELLESGQLVLPHR</sequence>
<dbReference type="Gene3D" id="3.40.50.300">
    <property type="entry name" value="P-loop containing nucleotide triphosphate hydrolases"/>
    <property type="match status" value="1"/>
</dbReference>
<accession>A0A1I5BHH3</accession>
<dbReference type="SUPFAM" id="SSF52540">
    <property type="entry name" value="P-loop containing nucleoside triphosphate hydrolases"/>
    <property type="match status" value="1"/>
</dbReference>
<dbReference type="Pfam" id="PF13614">
    <property type="entry name" value="AAA_31"/>
    <property type="match status" value="1"/>
</dbReference>
<evidence type="ECO:0000259" key="1">
    <source>
        <dbReference type="Pfam" id="PF13614"/>
    </source>
</evidence>
<dbReference type="InterPro" id="IPR027417">
    <property type="entry name" value="P-loop_NTPase"/>
</dbReference>
<dbReference type="AlphaFoldDB" id="A0A1I5BHH3"/>
<dbReference type="PIRSF" id="PIRSF009320">
    <property type="entry name" value="Nuc_binding_HP_1000"/>
    <property type="match status" value="1"/>
</dbReference>
<organism evidence="2 3">
    <name type="scientific">Formivibrio citricus</name>
    <dbReference type="NCBI Taxonomy" id="83765"/>
    <lineage>
        <taxon>Bacteria</taxon>
        <taxon>Pseudomonadati</taxon>
        <taxon>Pseudomonadota</taxon>
        <taxon>Betaproteobacteria</taxon>
        <taxon>Neisseriales</taxon>
        <taxon>Chitinibacteraceae</taxon>
        <taxon>Formivibrio</taxon>
    </lineage>
</organism>
<dbReference type="CDD" id="cd02042">
    <property type="entry name" value="ParAB_family"/>
    <property type="match status" value="1"/>
</dbReference>
<protein>
    <submittedName>
        <fullName evidence="2">Chromosome partitioning protein</fullName>
    </submittedName>
</protein>
<dbReference type="PANTHER" id="PTHR13696:SF99">
    <property type="entry name" value="COBYRINIC ACID AC-DIAMIDE SYNTHASE"/>
    <property type="match status" value="1"/>
</dbReference>
<gene>
    <name evidence="2" type="ORF">SAMN05660284_02163</name>
</gene>
<dbReference type="PANTHER" id="PTHR13696">
    <property type="entry name" value="P-LOOP CONTAINING NUCLEOSIDE TRIPHOSPHATE HYDROLASE"/>
    <property type="match status" value="1"/>
</dbReference>
<keyword evidence="3" id="KW-1185">Reference proteome</keyword>